<comment type="caution">
    <text evidence="1">The sequence shown here is derived from an EMBL/GenBank/DDBJ whole genome shotgun (WGS) entry which is preliminary data.</text>
</comment>
<reference evidence="1" key="1">
    <citation type="submission" date="2023-03" db="EMBL/GenBank/DDBJ databases">
        <authorList>
            <person name="Steffen K."/>
            <person name="Cardenas P."/>
        </authorList>
    </citation>
    <scope>NUCLEOTIDE SEQUENCE</scope>
</reference>
<keyword evidence="2" id="KW-1185">Reference proteome</keyword>
<name>A0AA35SE92_GEOBA</name>
<proteinExistence type="predicted"/>
<dbReference type="Proteomes" id="UP001174909">
    <property type="component" value="Unassembled WGS sequence"/>
</dbReference>
<evidence type="ECO:0000313" key="1">
    <source>
        <dbReference type="EMBL" id="CAI8028485.1"/>
    </source>
</evidence>
<dbReference type="AlphaFoldDB" id="A0AA35SE92"/>
<accession>A0AA35SE92</accession>
<sequence>MATPGHPLPALFHSVLANSFIVSPTWRTKSSLTRNSTASSRGRVWDHSSEGFPCWRNHWVQVVRQMHGCWGSQSPQRNKSLHRHSCHSPAHFLHL</sequence>
<organism evidence="1 2">
    <name type="scientific">Geodia barretti</name>
    <name type="common">Barrett's horny sponge</name>
    <dbReference type="NCBI Taxonomy" id="519541"/>
    <lineage>
        <taxon>Eukaryota</taxon>
        <taxon>Metazoa</taxon>
        <taxon>Porifera</taxon>
        <taxon>Demospongiae</taxon>
        <taxon>Heteroscleromorpha</taxon>
        <taxon>Tetractinellida</taxon>
        <taxon>Astrophorina</taxon>
        <taxon>Geodiidae</taxon>
        <taxon>Geodia</taxon>
    </lineage>
</organism>
<dbReference type="EMBL" id="CASHTH010002338">
    <property type="protein sequence ID" value="CAI8028485.1"/>
    <property type="molecule type" value="Genomic_DNA"/>
</dbReference>
<evidence type="ECO:0000313" key="2">
    <source>
        <dbReference type="Proteomes" id="UP001174909"/>
    </source>
</evidence>
<protein>
    <submittedName>
        <fullName evidence="1">Uncharacterized protein</fullName>
    </submittedName>
</protein>
<gene>
    <name evidence="1" type="ORF">GBAR_LOCUS16244</name>
</gene>